<dbReference type="GO" id="GO:0006777">
    <property type="term" value="P:Mo-molybdopterin cofactor biosynthetic process"/>
    <property type="evidence" value="ECO:0007669"/>
    <property type="project" value="InterPro"/>
</dbReference>
<dbReference type="SUPFAM" id="SSF52540">
    <property type="entry name" value="P-loop containing nucleoside triphosphate hydrolases"/>
    <property type="match status" value="1"/>
</dbReference>
<dbReference type="Gene3D" id="3.40.50.300">
    <property type="entry name" value="P-loop containing nucleotide triphosphate hydrolases"/>
    <property type="match status" value="1"/>
</dbReference>
<reference evidence="5" key="1">
    <citation type="journal article" date="2010" name="Nat. Biotechnol.">
        <title>Draft genome sequence of the oilseed species Ricinus communis.</title>
        <authorList>
            <person name="Chan A.P."/>
            <person name="Crabtree J."/>
            <person name="Zhao Q."/>
            <person name="Lorenzi H."/>
            <person name="Orvis J."/>
            <person name="Puiu D."/>
            <person name="Melake-Berhan A."/>
            <person name="Jones K.M."/>
            <person name="Redman J."/>
            <person name="Chen G."/>
            <person name="Cahoon E.B."/>
            <person name="Gedil M."/>
            <person name="Stanke M."/>
            <person name="Haas B.J."/>
            <person name="Wortman J.R."/>
            <person name="Fraser-Liggett C.M."/>
            <person name="Ravel J."/>
            <person name="Rabinowicz P.D."/>
        </authorList>
    </citation>
    <scope>NUCLEOTIDE SEQUENCE [LARGE SCALE GENOMIC DNA]</scope>
    <source>
        <strain evidence="5">cv. Hale</strain>
    </source>
</reference>
<proteinExistence type="predicted"/>
<dbReference type="GO" id="GO:0016779">
    <property type="term" value="F:nucleotidyltransferase activity"/>
    <property type="evidence" value="ECO:0000318"/>
    <property type="project" value="GO_Central"/>
</dbReference>
<dbReference type="InterPro" id="IPR027417">
    <property type="entry name" value="P-loop_NTPase"/>
</dbReference>
<evidence type="ECO:0000256" key="2">
    <source>
        <dbReference type="SAM" id="MobiDB-lite"/>
    </source>
</evidence>
<feature type="domain" description="Molybdopterin-guanine dinucleotide biosynthesis protein B (MobB)" evidence="3">
    <location>
        <begin position="12"/>
        <end position="81"/>
    </location>
</feature>
<dbReference type="PANTHER" id="PTHR19136">
    <property type="entry name" value="MOLYBDENUM COFACTOR GUANYLYLTRANSFERASE"/>
    <property type="match status" value="1"/>
</dbReference>
<evidence type="ECO:0000313" key="5">
    <source>
        <dbReference type="Proteomes" id="UP000008311"/>
    </source>
</evidence>
<keyword evidence="1" id="KW-0808">Transferase</keyword>
<feature type="compositionally biased region" description="Low complexity" evidence="2">
    <location>
        <begin position="108"/>
        <end position="124"/>
    </location>
</feature>
<evidence type="ECO:0000313" key="4">
    <source>
        <dbReference type="EMBL" id="EEF24975.1"/>
    </source>
</evidence>
<name>B9TGN8_RICCO</name>
<dbReference type="AlphaFoldDB" id="B9TGN8"/>
<keyword evidence="5" id="KW-1185">Reference proteome</keyword>
<dbReference type="Pfam" id="PF03205">
    <property type="entry name" value="MobB"/>
    <property type="match status" value="1"/>
</dbReference>
<organism evidence="4 5">
    <name type="scientific">Ricinus communis</name>
    <name type="common">Castor bean</name>
    <dbReference type="NCBI Taxonomy" id="3988"/>
    <lineage>
        <taxon>Eukaryota</taxon>
        <taxon>Viridiplantae</taxon>
        <taxon>Streptophyta</taxon>
        <taxon>Embryophyta</taxon>
        <taxon>Tracheophyta</taxon>
        <taxon>Spermatophyta</taxon>
        <taxon>Magnoliopsida</taxon>
        <taxon>eudicotyledons</taxon>
        <taxon>Gunneridae</taxon>
        <taxon>Pentapetalae</taxon>
        <taxon>rosids</taxon>
        <taxon>fabids</taxon>
        <taxon>Malpighiales</taxon>
        <taxon>Euphorbiaceae</taxon>
        <taxon>Acalyphoideae</taxon>
        <taxon>Acalypheae</taxon>
        <taxon>Ricinus</taxon>
    </lineage>
</organism>
<sequence length="378" mass="39136">MQEVSPAFARKVLGVVGTSGSGKTTLLELLLAQLAAQGIKVNVIKHSHHDLQFEPPHKDSARLRAAGAAEVMVVARRARAHAGRAAGAHVASRPDPAGRVQDLSDRQAGGAPAGKWPGAAVSAGRAGGGGGGRLRPAGRRARQPRLAGREPARAGAGMAARAPEKICGPGLKSRPPPPLTWLIAINGGSHGRYRYCSTCNHNGGHRHEAGGRRCGVEKSPGHPGIQRQRADRGDSAGAESAAPSRQQHQHHRLSAGPAAAPCAALLCRADPAARRAPRYCWYAAGAFPIFFRRFYMNKRQALIAAALATVCAAQAAPAAAADDKEKCYGVAKAGQNDCATGAHSCAGQAKTDKAADEWKFVAKGTCEKAGGKTTPPAK</sequence>
<dbReference type="EMBL" id="EQ980794">
    <property type="protein sequence ID" value="EEF24975.1"/>
    <property type="molecule type" value="Genomic_DNA"/>
</dbReference>
<feature type="region of interest" description="Disordered" evidence="2">
    <location>
        <begin position="207"/>
        <end position="254"/>
    </location>
</feature>
<dbReference type="InterPro" id="IPR018740">
    <property type="entry name" value="DUF2282_membr"/>
</dbReference>
<gene>
    <name evidence="4" type="ORF">RCOM_1846180</name>
</gene>
<feature type="region of interest" description="Disordered" evidence="2">
    <location>
        <begin position="84"/>
        <end position="173"/>
    </location>
</feature>
<dbReference type="GO" id="GO:0005525">
    <property type="term" value="F:GTP binding"/>
    <property type="evidence" value="ECO:0007669"/>
    <property type="project" value="InterPro"/>
</dbReference>
<accession>B9TGN8</accession>
<feature type="compositionally biased region" description="Basic and acidic residues" evidence="2">
    <location>
        <begin position="207"/>
        <end position="220"/>
    </location>
</feature>
<evidence type="ECO:0000256" key="1">
    <source>
        <dbReference type="ARBA" id="ARBA00022679"/>
    </source>
</evidence>
<dbReference type="Pfam" id="PF10048">
    <property type="entry name" value="DUF2282"/>
    <property type="match status" value="1"/>
</dbReference>
<dbReference type="PANTHER" id="PTHR19136:SF81">
    <property type="entry name" value="MOLYBDENUM COFACTOR GUANYLYLTRANSFERASE"/>
    <property type="match status" value="1"/>
</dbReference>
<dbReference type="Proteomes" id="UP000008311">
    <property type="component" value="Unassembled WGS sequence"/>
</dbReference>
<dbReference type="NCBIfam" id="TIGR00176">
    <property type="entry name" value="mobB"/>
    <property type="match status" value="1"/>
</dbReference>
<protein>
    <recommendedName>
        <fullName evidence="3">Molybdopterin-guanine dinucleotide biosynthesis protein B (MobB) domain-containing protein</fullName>
    </recommendedName>
</protein>
<dbReference type="InParanoid" id="B9TGN8"/>
<evidence type="ECO:0000259" key="3">
    <source>
        <dbReference type="Pfam" id="PF03205"/>
    </source>
</evidence>
<dbReference type="eggNOG" id="ENOG502SA9C">
    <property type="taxonomic scope" value="Eukaryota"/>
</dbReference>
<dbReference type="InterPro" id="IPR004435">
    <property type="entry name" value="MobB_dom"/>
</dbReference>